<dbReference type="SUPFAM" id="SSF55785">
    <property type="entry name" value="PYP-like sensor domain (PAS domain)"/>
    <property type="match status" value="1"/>
</dbReference>
<dbReference type="InterPro" id="IPR000700">
    <property type="entry name" value="PAS-assoc_C"/>
</dbReference>
<dbReference type="InterPro" id="IPR001789">
    <property type="entry name" value="Sig_transdc_resp-reg_receiver"/>
</dbReference>
<feature type="transmembrane region" description="Helical" evidence="12">
    <location>
        <begin position="12"/>
        <end position="33"/>
    </location>
</feature>
<feature type="domain" description="Response regulatory" evidence="14">
    <location>
        <begin position="712"/>
        <end position="832"/>
    </location>
</feature>
<dbReference type="CDD" id="cd16922">
    <property type="entry name" value="HATPase_EvgS-ArcB-TorS-like"/>
    <property type="match status" value="1"/>
</dbReference>
<evidence type="ECO:0000259" key="15">
    <source>
        <dbReference type="PROSITE" id="PS50113"/>
    </source>
</evidence>
<dbReference type="OrthoDB" id="9806130at2"/>
<dbReference type="InterPro" id="IPR003661">
    <property type="entry name" value="HisK_dim/P_dom"/>
</dbReference>
<dbReference type="Gene3D" id="3.30.565.10">
    <property type="entry name" value="Histidine kinase-like ATPase, C-terminal domain"/>
    <property type="match status" value="1"/>
</dbReference>
<dbReference type="InterPro" id="IPR035965">
    <property type="entry name" value="PAS-like_dom_sf"/>
</dbReference>
<evidence type="ECO:0000256" key="1">
    <source>
        <dbReference type="ARBA" id="ARBA00000085"/>
    </source>
</evidence>
<evidence type="ECO:0000259" key="13">
    <source>
        <dbReference type="PROSITE" id="PS50109"/>
    </source>
</evidence>
<evidence type="ECO:0000256" key="10">
    <source>
        <dbReference type="ARBA" id="ARBA00068150"/>
    </source>
</evidence>
<feature type="modified residue" description="4-aspartylphosphate" evidence="11">
    <location>
        <position position="762"/>
    </location>
</feature>
<dbReference type="Pfam" id="PF00072">
    <property type="entry name" value="Response_reg"/>
    <property type="match status" value="1"/>
</dbReference>
<dbReference type="CDD" id="cd12913">
    <property type="entry name" value="PDC1_MCP_like"/>
    <property type="match status" value="1"/>
</dbReference>
<protein>
    <recommendedName>
        <fullName evidence="10">Sensory/regulatory protein RpfC</fullName>
        <ecNumber evidence="2">2.7.13.3</ecNumber>
    </recommendedName>
</protein>
<dbReference type="FunFam" id="1.10.287.130:FF:000002">
    <property type="entry name" value="Two-component osmosensing histidine kinase"/>
    <property type="match status" value="1"/>
</dbReference>
<dbReference type="InterPro" id="IPR003594">
    <property type="entry name" value="HATPase_dom"/>
</dbReference>
<organism evidence="16 17">
    <name type="scientific">Agitococcus lubricus</name>
    <dbReference type="NCBI Taxonomy" id="1077255"/>
    <lineage>
        <taxon>Bacteria</taxon>
        <taxon>Pseudomonadati</taxon>
        <taxon>Pseudomonadota</taxon>
        <taxon>Gammaproteobacteria</taxon>
        <taxon>Moraxellales</taxon>
        <taxon>Moraxellaceae</taxon>
        <taxon>Agitococcus</taxon>
    </lineage>
</organism>
<keyword evidence="17" id="KW-1185">Reference proteome</keyword>
<dbReference type="Gene3D" id="3.40.50.2300">
    <property type="match status" value="1"/>
</dbReference>
<keyword evidence="12" id="KW-1133">Transmembrane helix</keyword>
<evidence type="ECO:0000313" key="17">
    <source>
        <dbReference type="Proteomes" id="UP000244223"/>
    </source>
</evidence>
<dbReference type="InterPro" id="IPR005467">
    <property type="entry name" value="His_kinase_dom"/>
</dbReference>
<dbReference type="PRINTS" id="PR00344">
    <property type="entry name" value="BCTRLSENSOR"/>
</dbReference>
<dbReference type="PANTHER" id="PTHR45339:SF1">
    <property type="entry name" value="HYBRID SIGNAL TRANSDUCTION HISTIDINE KINASE J"/>
    <property type="match status" value="1"/>
</dbReference>
<gene>
    <name evidence="16" type="ORF">C8N29_101160</name>
</gene>
<keyword evidence="3 11" id="KW-0597">Phosphoprotein</keyword>
<dbReference type="CDD" id="cd00082">
    <property type="entry name" value="HisKA"/>
    <property type="match status" value="1"/>
</dbReference>
<evidence type="ECO:0000256" key="2">
    <source>
        <dbReference type="ARBA" id="ARBA00012438"/>
    </source>
</evidence>
<keyword evidence="4" id="KW-0808">Transferase</keyword>
<dbReference type="PROSITE" id="PS50113">
    <property type="entry name" value="PAC"/>
    <property type="match status" value="1"/>
</dbReference>
<evidence type="ECO:0000256" key="8">
    <source>
        <dbReference type="ARBA" id="ARBA00023012"/>
    </source>
</evidence>
<comment type="catalytic activity">
    <reaction evidence="1">
        <text>ATP + protein L-histidine = ADP + protein N-phospho-L-histidine.</text>
        <dbReference type="EC" id="2.7.13.3"/>
    </reaction>
</comment>
<keyword evidence="6 16" id="KW-0418">Kinase</keyword>
<evidence type="ECO:0000259" key="14">
    <source>
        <dbReference type="PROSITE" id="PS50110"/>
    </source>
</evidence>
<dbReference type="SUPFAM" id="SSF52172">
    <property type="entry name" value="CheY-like"/>
    <property type="match status" value="1"/>
</dbReference>
<evidence type="ECO:0000256" key="11">
    <source>
        <dbReference type="PROSITE-ProRule" id="PRU00169"/>
    </source>
</evidence>
<dbReference type="SMART" id="SM00388">
    <property type="entry name" value="HisKA"/>
    <property type="match status" value="1"/>
</dbReference>
<dbReference type="GO" id="GO:0005524">
    <property type="term" value="F:ATP binding"/>
    <property type="evidence" value="ECO:0007669"/>
    <property type="project" value="UniProtKB-KW"/>
</dbReference>
<dbReference type="InterPro" id="IPR036097">
    <property type="entry name" value="HisK_dim/P_sf"/>
</dbReference>
<keyword evidence="12" id="KW-0472">Membrane</keyword>
<dbReference type="Pfam" id="PF22673">
    <property type="entry name" value="MCP-like_PDC_1"/>
    <property type="match status" value="1"/>
</dbReference>
<evidence type="ECO:0000256" key="12">
    <source>
        <dbReference type="SAM" id="Phobius"/>
    </source>
</evidence>
<dbReference type="SMART" id="SM00448">
    <property type="entry name" value="REC"/>
    <property type="match status" value="1"/>
</dbReference>
<keyword evidence="8" id="KW-0902">Two-component regulatory system</keyword>
<dbReference type="Pfam" id="PF00512">
    <property type="entry name" value="HisKA"/>
    <property type="match status" value="1"/>
</dbReference>
<evidence type="ECO:0000256" key="7">
    <source>
        <dbReference type="ARBA" id="ARBA00022840"/>
    </source>
</evidence>
<dbReference type="PANTHER" id="PTHR45339">
    <property type="entry name" value="HYBRID SIGNAL TRANSDUCTION HISTIDINE KINASE J"/>
    <property type="match status" value="1"/>
</dbReference>
<evidence type="ECO:0000256" key="9">
    <source>
        <dbReference type="ARBA" id="ARBA00064003"/>
    </source>
</evidence>
<dbReference type="InterPro" id="IPR036890">
    <property type="entry name" value="HATPase_C_sf"/>
</dbReference>
<dbReference type="SMART" id="SM00387">
    <property type="entry name" value="HATPase_c"/>
    <property type="match status" value="1"/>
</dbReference>
<evidence type="ECO:0000256" key="5">
    <source>
        <dbReference type="ARBA" id="ARBA00022741"/>
    </source>
</evidence>
<dbReference type="EC" id="2.7.13.3" evidence="2"/>
<dbReference type="GO" id="GO:0000155">
    <property type="term" value="F:phosphorelay sensor kinase activity"/>
    <property type="evidence" value="ECO:0007669"/>
    <property type="project" value="InterPro"/>
</dbReference>
<name>A0A2T5J3I3_9GAMM</name>
<dbReference type="AlphaFoldDB" id="A0A2T5J3I3"/>
<dbReference type="FunFam" id="3.30.565.10:FF:000010">
    <property type="entry name" value="Sensor histidine kinase RcsC"/>
    <property type="match status" value="1"/>
</dbReference>
<evidence type="ECO:0000256" key="3">
    <source>
        <dbReference type="ARBA" id="ARBA00022553"/>
    </source>
</evidence>
<evidence type="ECO:0000256" key="4">
    <source>
        <dbReference type="ARBA" id="ARBA00022679"/>
    </source>
</evidence>
<comment type="subunit">
    <text evidence="9">At low DSF concentrations, interacts with RpfF.</text>
</comment>
<dbReference type="Gene3D" id="3.30.450.20">
    <property type="entry name" value="PAS domain"/>
    <property type="match status" value="2"/>
</dbReference>
<evidence type="ECO:0000256" key="6">
    <source>
        <dbReference type="ARBA" id="ARBA00022777"/>
    </source>
</evidence>
<feature type="transmembrane region" description="Helical" evidence="12">
    <location>
        <begin position="298"/>
        <end position="318"/>
    </location>
</feature>
<dbReference type="PROSITE" id="PS50110">
    <property type="entry name" value="RESPONSE_REGULATORY"/>
    <property type="match status" value="1"/>
</dbReference>
<keyword evidence="7" id="KW-0067">ATP-binding</keyword>
<evidence type="ECO:0000313" key="16">
    <source>
        <dbReference type="EMBL" id="PTQ91088.1"/>
    </source>
</evidence>
<dbReference type="SUPFAM" id="SSF47384">
    <property type="entry name" value="Homodimeric domain of signal transducing histidine kinase"/>
    <property type="match status" value="1"/>
</dbReference>
<feature type="domain" description="PAC" evidence="15">
    <location>
        <begin position="398"/>
        <end position="450"/>
    </location>
</feature>
<dbReference type="EMBL" id="QAON01000001">
    <property type="protein sequence ID" value="PTQ91088.1"/>
    <property type="molecule type" value="Genomic_DNA"/>
</dbReference>
<dbReference type="PROSITE" id="PS50109">
    <property type="entry name" value="HIS_KIN"/>
    <property type="match status" value="1"/>
</dbReference>
<comment type="caution">
    <text evidence="16">The sequence shown here is derived from an EMBL/GenBank/DDBJ whole genome shotgun (WGS) entry which is preliminary data.</text>
</comment>
<dbReference type="Pfam" id="PF02518">
    <property type="entry name" value="HATPase_c"/>
    <property type="match status" value="1"/>
</dbReference>
<keyword evidence="12" id="KW-0812">Transmembrane</keyword>
<sequence length="836" mass="95198">MPPLLRHRLLRSTTGLVVIVICIVASVTLILAFQPQIQHQRQLIEQHQQQKAQAVGQHLEQTFFTIQQQVVNLNQLAYQYHRDPLAIETILRTLLGASSPQAIYGMGVWFSPQNHPQKTSLYGPYVHFNAQQQVILTYDWMNPNYNYPNQSWFKTIMSARGEQRCTPPYLDMGMIYVTCGRAFPMGASQPMGVVTVDLVLPQIEAMVTQASTQPYEHVFISGNQQQLIAFPNSAKALKKYYQNDKQQSLLDISVSHVLAQHNNQYLAYEHRLKMGWTVHVLSQKSWLEREINQLNQQLYLWVIFIWFAGAITDAVWMYTTRRIRSELHHSLTWRNALSDVIPAGVFAANFNGQVTWANPVFSQLTQQIKYPCELINSIYLEDQPKFRLFWHRACYERRSMTSEFRLSTNARKWVQIRLVLALNNDKEATAIAGTMDDITERRRHEEELRHAKEQAEEANKAKGEFLAMMSHEIRTPMNGVIGMSSLLLDTPLSSEQQEFAHTIQNSANILLKIINDILDVSRIEAGKFPIEHYPFRTESLMSEILTLLSPLAQQKGLALRYDKAANLPAILVGDADRLKQVLLNLLNNALKFTEQGSVSLFVDVNLSDAQKTILTFTVSDTGIGLSQEQQQRIFQPFTQADSSTTRRYGGTGLGLTICRHLIELMGGEIHCDSDLGHGSRFWFRLPFQHYQAAQLPSATRSMPQAVLRTDAMILIVEDNPVNQQVVAKMLQKLGLHYDIAHNGREALSKLSTSNAWDLVLMDCQMPMMDGFEATRRWREQEQLLGLKRLTIIALTANAMHGDEERCLAAGMDGHLAKPIGLQKLYELCAQWLAVKD</sequence>
<dbReference type="Gene3D" id="1.10.287.130">
    <property type="match status" value="1"/>
</dbReference>
<proteinExistence type="predicted"/>
<accession>A0A2T5J3I3</accession>
<reference evidence="16 17" key="1">
    <citation type="submission" date="2018-04" db="EMBL/GenBank/DDBJ databases">
        <title>Genomic Encyclopedia of Archaeal and Bacterial Type Strains, Phase II (KMG-II): from individual species to whole genera.</title>
        <authorList>
            <person name="Goeker M."/>
        </authorList>
    </citation>
    <scope>NUCLEOTIDE SEQUENCE [LARGE SCALE GENOMIC DNA]</scope>
    <source>
        <strain evidence="16 17">DSM 5822</strain>
    </source>
</reference>
<dbReference type="CDD" id="cd17546">
    <property type="entry name" value="REC_hyHK_CKI1_RcsC-like"/>
    <property type="match status" value="1"/>
</dbReference>
<dbReference type="CDD" id="cd00130">
    <property type="entry name" value="PAS"/>
    <property type="match status" value="1"/>
</dbReference>
<dbReference type="InterPro" id="IPR000014">
    <property type="entry name" value="PAS"/>
</dbReference>
<dbReference type="Proteomes" id="UP000244223">
    <property type="component" value="Unassembled WGS sequence"/>
</dbReference>
<dbReference type="SUPFAM" id="SSF55874">
    <property type="entry name" value="ATPase domain of HSP90 chaperone/DNA topoisomerase II/histidine kinase"/>
    <property type="match status" value="1"/>
</dbReference>
<dbReference type="RefSeq" id="WP_107864115.1">
    <property type="nucleotide sequence ID" value="NZ_QAON01000001.1"/>
</dbReference>
<keyword evidence="5" id="KW-0547">Nucleotide-binding</keyword>
<feature type="domain" description="Histidine kinase" evidence="13">
    <location>
        <begin position="468"/>
        <end position="689"/>
    </location>
</feature>
<dbReference type="InterPro" id="IPR004358">
    <property type="entry name" value="Sig_transdc_His_kin-like_C"/>
</dbReference>
<dbReference type="InterPro" id="IPR011006">
    <property type="entry name" value="CheY-like_superfamily"/>
</dbReference>